<protein>
    <submittedName>
        <fullName evidence="2">Uncharacterized protein</fullName>
    </submittedName>
</protein>
<dbReference type="EMBL" id="JAJAXM010000002">
    <property type="protein sequence ID" value="MCG9024610.1"/>
    <property type="molecule type" value="Genomic_DNA"/>
</dbReference>
<evidence type="ECO:0000313" key="3">
    <source>
        <dbReference type="Proteomes" id="UP001200247"/>
    </source>
</evidence>
<name>A0ABD4SLM4_9NEIS</name>
<reference evidence="2 3" key="1">
    <citation type="submission" date="2021-10" db="EMBL/GenBank/DDBJ databases">
        <title>Whole-genome sequencing analysis of Laribacter hongkongensis: virulence gene profiles, carbohydrate-active enzyme prediction, and antimicrobial resistance characterization.</title>
        <authorList>
            <person name="Yuan P."/>
            <person name="Zhan Y."/>
            <person name="Chen D."/>
        </authorList>
    </citation>
    <scope>NUCLEOTIDE SEQUENCE [LARGE SCALE GENOMIC DNA]</scope>
    <source>
        <strain evidence="2 3">W67</strain>
    </source>
</reference>
<evidence type="ECO:0000313" key="2">
    <source>
        <dbReference type="EMBL" id="MCG9024610.1"/>
    </source>
</evidence>
<evidence type="ECO:0000256" key="1">
    <source>
        <dbReference type="SAM" id="MobiDB-lite"/>
    </source>
</evidence>
<dbReference type="Proteomes" id="UP001200247">
    <property type="component" value="Unassembled WGS sequence"/>
</dbReference>
<organism evidence="2 3">
    <name type="scientific">Laribacter hongkongensis</name>
    <dbReference type="NCBI Taxonomy" id="168471"/>
    <lineage>
        <taxon>Bacteria</taxon>
        <taxon>Pseudomonadati</taxon>
        <taxon>Pseudomonadota</taxon>
        <taxon>Betaproteobacteria</taxon>
        <taxon>Neisseriales</taxon>
        <taxon>Aquaspirillaceae</taxon>
        <taxon>Laribacter</taxon>
    </lineage>
</organism>
<dbReference type="RefSeq" id="WP_239893398.1">
    <property type="nucleotide sequence ID" value="NZ_JAJAXM010000002.1"/>
</dbReference>
<sequence>MKAAGVQVGLAMDDTEQNNESRQAGPDSGQHGGTAVSGRQSEIKHANPYAISLLFSLLPGAVTYRSKAIRAWMHGVEADICQVQA</sequence>
<proteinExistence type="predicted"/>
<comment type="caution">
    <text evidence="2">The sequence shown here is derived from an EMBL/GenBank/DDBJ whole genome shotgun (WGS) entry which is preliminary data.</text>
</comment>
<gene>
    <name evidence="2" type="ORF">LH440_01580</name>
</gene>
<dbReference type="AlphaFoldDB" id="A0ABD4SLM4"/>
<feature type="region of interest" description="Disordered" evidence="1">
    <location>
        <begin position="1"/>
        <end position="41"/>
    </location>
</feature>
<accession>A0ABD4SLM4</accession>